<dbReference type="Gene3D" id="3.40.50.10140">
    <property type="entry name" value="Toll/interleukin-1 receptor homology (TIR) domain"/>
    <property type="match status" value="2"/>
</dbReference>
<name>A0A5E4GCR2_PRUDU</name>
<dbReference type="PANTHER" id="PTHR11017:SF578">
    <property type="entry name" value="ADP-RIBOSYL CYCLASE_CYCLIC ADP-RIBOSE HYDROLASE"/>
    <property type="match status" value="1"/>
</dbReference>
<dbReference type="Gene3D" id="1.10.8.430">
    <property type="entry name" value="Helical domain of apoptotic protease-activating factors"/>
    <property type="match status" value="1"/>
</dbReference>
<dbReference type="SUPFAM" id="SSF52200">
    <property type="entry name" value="Toll/Interleukin receptor TIR domain"/>
    <property type="match status" value="1"/>
</dbReference>
<dbReference type="PROSITE" id="PS50104">
    <property type="entry name" value="TIR"/>
    <property type="match status" value="1"/>
</dbReference>
<dbReference type="OMA" id="IVESCCN"/>
<dbReference type="InterPro" id="IPR003593">
    <property type="entry name" value="AAA+_ATPase"/>
</dbReference>
<dbReference type="EMBL" id="CABIKO010000542">
    <property type="protein sequence ID" value="VVA37506.1"/>
    <property type="molecule type" value="Genomic_DNA"/>
</dbReference>
<evidence type="ECO:0000259" key="2">
    <source>
        <dbReference type="PROSITE" id="PS50104"/>
    </source>
</evidence>
<dbReference type="Gramene" id="VVA37506">
    <property type="protein sequence ID" value="VVA37506"/>
    <property type="gene ID" value="Prudul26B013962"/>
</dbReference>
<dbReference type="InterPro" id="IPR027417">
    <property type="entry name" value="P-loop_NTPase"/>
</dbReference>
<dbReference type="SMART" id="SM00255">
    <property type="entry name" value="TIR"/>
    <property type="match status" value="1"/>
</dbReference>
<dbReference type="Pfam" id="PF00931">
    <property type="entry name" value="NB-ARC"/>
    <property type="match status" value="1"/>
</dbReference>
<accession>A0A5E4GCR2</accession>
<dbReference type="InterPro" id="IPR042197">
    <property type="entry name" value="Apaf_helical"/>
</dbReference>
<dbReference type="InParanoid" id="A0A5E4GCR2"/>
<evidence type="ECO:0000313" key="4">
    <source>
        <dbReference type="Proteomes" id="UP000327085"/>
    </source>
</evidence>
<dbReference type="PRINTS" id="PR00364">
    <property type="entry name" value="DISEASERSIST"/>
</dbReference>
<dbReference type="GO" id="GO:0006952">
    <property type="term" value="P:defense response"/>
    <property type="evidence" value="ECO:0007669"/>
    <property type="project" value="InterPro"/>
</dbReference>
<gene>
    <name evidence="3" type="ORF">ALMOND_2B013962</name>
</gene>
<dbReference type="SUPFAM" id="SSF52540">
    <property type="entry name" value="P-loop containing nucleoside triphosphate hydrolases"/>
    <property type="match status" value="1"/>
</dbReference>
<dbReference type="InterPro" id="IPR035897">
    <property type="entry name" value="Toll_tir_struct_dom_sf"/>
</dbReference>
<dbReference type="Pfam" id="PF01582">
    <property type="entry name" value="TIR"/>
    <property type="match status" value="1"/>
</dbReference>
<proteinExistence type="predicted"/>
<dbReference type="InterPro" id="IPR000157">
    <property type="entry name" value="TIR_dom"/>
</dbReference>
<evidence type="ECO:0000256" key="1">
    <source>
        <dbReference type="SAM" id="MobiDB-lite"/>
    </source>
</evidence>
<protein>
    <submittedName>
        <fullName evidence="3">PREDICTED: TMV resistance</fullName>
    </submittedName>
</protein>
<dbReference type="SMART" id="SM00382">
    <property type="entry name" value="AAA"/>
    <property type="match status" value="1"/>
</dbReference>
<sequence>MITEGVSSPSSSSSFPHPWSYDVFLSFRGTDTRYSFIDHLYGALQQKGINAFMDDELCRGEKIWPSLSKAIQESNISVVVFSENYASSTENFGEALAHHEHKFKNDIGKVLRWRAALREASNFSGWSFLEGYESKFIHDIVGEISAKVLNCLHLNVAEYPVGIQDRLRDLNVLINVEKNDVRMVGIWGTGGIGKTTIAKAVHNSIVKRFEGSCFLANVRENSIRDGGMVELQNTLLFEIFRGKKLKITNVDKGINVIKKMLSHRKVLLILDDVSHLDQLKKLAGGCDWFGLGSRIIITTRDKHLLLAHQVNLIYKVKELCRDEVIQPFSWNAFGRNFHMVDHGKVKRVVLHYADGLPLALTVFGSLLRGRSEEQWQDASPLKTPTLKFYYQAVKFRSGSVAGKSGSSGSMFFKNCGVHLAYKQDGGDVMAVNDTDLQEQWLSLPLEPMNPRKRQKKSISMEEQPSPNGEKLVYHRNSKTV</sequence>
<evidence type="ECO:0000313" key="3">
    <source>
        <dbReference type="EMBL" id="VVA37506.1"/>
    </source>
</evidence>
<dbReference type="PANTHER" id="PTHR11017">
    <property type="entry name" value="LEUCINE-RICH REPEAT-CONTAINING PROTEIN"/>
    <property type="match status" value="1"/>
</dbReference>
<feature type="region of interest" description="Disordered" evidence="1">
    <location>
        <begin position="445"/>
        <end position="480"/>
    </location>
</feature>
<dbReference type="InterPro" id="IPR044974">
    <property type="entry name" value="Disease_R_plants"/>
</dbReference>
<dbReference type="AlphaFoldDB" id="A0A5E4GCR2"/>
<feature type="domain" description="TIR" evidence="2">
    <location>
        <begin position="19"/>
        <end position="148"/>
    </location>
</feature>
<dbReference type="GO" id="GO:0043531">
    <property type="term" value="F:ADP binding"/>
    <property type="evidence" value="ECO:0007669"/>
    <property type="project" value="InterPro"/>
</dbReference>
<reference evidence="4" key="1">
    <citation type="journal article" date="2020" name="Plant J.">
        <title>Transposons played a major role in the diversification between the closely related almond and peach genomes: results from the almond genome sequence.</title>
        <authorList>
            <person name="Alioto T."/>
            <person name="Alexiou K.G."/>
            <person name="Bardil A."/>
            <person name="Barteri F."/>
            <person name="Castanera R."/>
            <person name="Cruz F."/>
            <person name="Dhingra A."/>
            <person name="Duval H."/>
            <person name="Fernandez I Marti A."/>
            <person name="Frias L."/>
            <person name="Galan B."/>
            <person name="Garcia J.L."/>
            <person name="Howad W."/>
            <person name="Gomez-Garrido J."/>
            <person name="Gut M."/>
            <person name="Julca I."/>
            <person name="Morata J."/>
            <person name="Puigdomenech P."/>
            <person name="Ribeca P."/>
            <person name="Rubio Cabetas M.J."/>
            <person name="Vlasova A."/>
            <person name="Wirthensohn M."/>
            <person name="Garcia-Mas J."/>
            <person name="Gabaldon T."/>
            <person name="Casacuberta J.M."/>
            <person name="Arus P."/>
        </authorList>
    </citation>
    <scope>NUCLEOTIDE SEQUENCE [LARGE SCALE GENOMIC DNA]</scope>
    <source>
        <strain evidence="4">cv. Texas</strain>
    </source>
</reference>
<organism evidence="3 4">
    <name type="scientific">Prunus dulcis</name>
    <name type="common">Almond</name>
    <name type="synonym">Amygdalus dulcis</name>
    <dbReference type="NCBI Taxonomy" id="3755"/>
    <lineage>
        <taxon>Eukaryota</taxon>
        <taxon>Viridiplantae</taxon>
        <taxon>Streptophyta</taxon>
        <taxon>Embryophyta</taxon>
        <taxon>Tracheophyta</taxon>
        <taxon>Spermatophyta</taxon>
        <taxon>Magnoliopsida</taxon>
        <taxon>eudicotyledons</taxon>
        <taxon>Gunneridae</taxon>
        <taxon>Pentapetalae</taxon>
        <taxon>rosids</taxon>
        <taxon>fabids</taxon>
        <taxon>Rosales</taxon>
        <taxon>Rosaceae</taxon>
        <taxon>Amygdaloideae</taxon>
        <taxon>Amygdaleae</taxon>
        <taxon>Prunus</taxon>
    </lineage>
</organism>
<dbReference type="Gene3D" id="3.40.50.300">
    <property type="entry name" value="P-loop containing nucleotide triphosphate hydrolases"/>
    <property type="match status" value="1"/>
</dbReference>
<dbReference type="InterPro" id="IPR002182">
    <property type="entry name" value="NB-ARC"/>
</dbReference>
<dbReference type="Proteomes" id="UP000327085">
    <property type="component" value="Chromosome 2"/>
</dbReference>
<dbReference type="GO" id="GO:0007165">
    <property type="term" value="P:signal transduction"/>
    <property type="evidence" value="ECO:0007669"/>
    <property type="project" value="InterPro"/>
</dbReference>